<reference evidence="1 2" key="1">
    <citation type="submission" date="2023-07" db="EMBL/GenBank/DDBJ databases">
        <title>Genomic Encyclopedia of Type Strains, Phase IV (KMG-IV): sequencing the most valuable type-strain genomes for metagenomic binning, comparative biology and taxonomic classification.</title>
        <authorList>
            <person name="Goeker M."/>
        </authorList>
    </citation>
    <scope>NUCLEOTIDE SEQUENCE [LARGE SCALE GENOMIC DNA]</scope>
    <source>
        <strain evidence="1 2">DSM 23948</strain>
    </source>
</reference>
<keyword evidence="2" id="KW-1185">Reference proteome</keyword>
<evidence type="ECO:0000313" key="2">
    <source>
        <dbReference type="Proteomes" id="UP001231362"/>
    </source>
</evidence>
<comment type="caution">
    <text evidence="1">The sequence shown here is derived from an EMBL/GenBank/DDBJ whole genome shotgun (WGS) entry which is preliminary data.</text>
</comment>
<dbReference type="Proteomes" id="UP001231362">
    <property type="component" value="Unassembled WGS sequence"/>
</dbReference>
<sequence length="91" mass="10326">MFSFEKESMLVEDREDLLAVLQMRFGRVSGELIQKIYGISDGDTLQRLILAAANAHSFEVFLEELEMGQASFRLVGEDFNPLRNQAIGWDA</sequence>
<proteinExistence type="predicted"/>
<dbReference type="EMBL" id="JAUSTU010000027">
    <property type="protein sequence ID" value="MDQ0157445.1"/>
    <property type="molecule type" value="Genomic_DNA"/>
</dbReference>
<dbReference type="RefSeq" id="WP_307151908.1">
    <property type="nucleotide sequence ID" value="NZ_JAUSTU010000027.1"/>
</dbReference>
<gene>
    <name evidence="1" type="ORF">J2S07_003780</name>
</gene>
<accession>A0ABT9V931</accession>
<evidence type="ECO:0000313" key="1">
    <source>
        <dbReference type="EMBL" id="MDQ0157445.1"/>
    </source>
</evidence>
<organism evidence="1 2">
    <name type="scientific">Anoxybacillus andreesenii</name>
    <dbReference type="NCBI Taxonomy" id="1325932"/>
    <lineage>
        <taxon>Bacteria</taxon>
        <taxon>Bacillati</taxon>
        <taxon>Bacillota</taxon>
        <taxon>Bacilli</taxon>
        <taxon>Bacillales</taxon>
        <taxon>Anoxybacillaceae</taxon>
        <taxon>Anoxybacillus</taxon>
    </lineage>
</organism>
<protein>
    <submittedName>
        <fullName evidence="1">Uncharacterized protein</fullName>
    </submittedName>
</protein>
<name>A0ABT9V931_9BACL</name>